<dbReference type="EMBL" id="JAWJWF010000045">
    <property type="protein sequence ID" value="KAK6627396.1"/>
    <property type="molecule type" value="Genomic_DNA"/>
</dbReference>
<evidence type="ECO:0000313" key="3">
    <source>
        <dbReference type="Proteomes" id="UP001359485"/>
    </source>
</evidence>
<evidence type="ECO:0000313" key="2">
    <source>
        <dbReference type="EMBL" id="KAK6627396.1"/>
    </source>
</evidence>
<name>A0ABR1AUI0_POLSC</name>
<reference evidence="2 3" key="1">
    <citation type="submission" date="2023-09" db="EMBL/GenBank/DDBJ databases">
        <title>Genomes of two closely related lineages of the louse Polyplax serrata with different host specificities.</title>
        <authorList>
            <person name="Martinu J."/>
            <person name="Tarabai H."/>
            <person name="Stefka J."/>
            <person name="Hypsa V."/>
        </authorList>
    </citation>
    <scope>NUCLEOTIDE SEQUENCE [LARGE SCALE GENOMIC DNA]</scope>
    <source>
        <strain evidence="2">98ZLc_SE</strain>
    </source>
</reference>
<evidence type="ECO:0000256" key="1">
    <source>
        <dbReference type="SAM" id="MobiDB-lite"/>
    </source>
</evidence>
<gene>
    <name evidence="2" type="ORF">RUM44_009873</name>
</gene>
<sequence>MYLRSVVRPVKADGESENDFEVGQTSSHSHTPRLRFDLDHFVSFGSGLSTDIPMFVLGPRIFVEDSSDEEELSNVPGDLLQRRREECERKARRGEMDPRLEFTFQLLMDATGLPRNEIMDHVFECNMLDEINQLFLPHMRNKLLWFYQEVEEPEPPQPLDMVSLLSSGHGMRIVRERERAFNSRPLVWCCQDVTVLDCQPLDKTTSKTLRTVEDVDVDRTSSGVP</sequence>
<protein>
    <submittedName>
        <fullName evidence="2">Uncharacterized protein</fullName>
    </submittedName>
</protein>
<comment type="caution">
    <text evidence="2">The sequence shown here is derived from an EMBL/GenBank/DDBJ whole genome shotgun (WGS) entry which is preliminary data.</text>
</comment>
<keyword evidence="3" id="KW-1185">Reference proteome</keyword>
<accession>A0ABR1AUI0</accession>
<organism evidence="2 3">
    <name type="scientific">Polyplax serrata</name>
    <name type="common">Common mouse louse</name>
    <dbReference type="NCBI Taxonomy" id="468196"/>
    <lineage>
        <taxon>Eukaryota</taxon>
        <taxon>Metazoa</taxon>
        <taxon>Ecdysozoa</taxon>
        <taxon>Arthropoda</taxon>
        <taxon>Hexapoda</taxon>
        <taxon>Insecta</taxon>
        <taxon>Pterygota</taxon>
        <taxon>Neoptera</taxon>
        <taxon>Paraneoptera</taxon>
        <taxon>Psocodea</taxon>
        <taxon>Troctomorpha</taxon>
        <taxon>Phthiraptera</taxon>
        <taxon>Anoplura</taxon>
        <taxon>Polyplacidae</taxon>
        <taxon>Polyplax</taxon>
    </lineage>
</organism>
<proteinExistence type="predicted"/>
<feature type="region of interest" description="Disordered" evidence="1">
    <location>
        <begin position="1"/>
        <end position="30"/>
    </location>
</feature>
<dbReference type="Proteomes" id="UP001359485">
    <property type="component" value="Unassembled WGS sequence"/>
</dbReference>